<evidence type="ECO:0000313" key="7">
    <source>
        <dbReference type="EMBL" id="OJJ41830.1"/>
    </source>
</evidence>
<dbReference type="Proteomes" id="UP000184383">
    <property type="component" value="Unassembled WGS sequence"/>
</dbReference>
<keyword evidence="2" id="KW-0677">Repeat</keyword>
<accession>A0A1L9S3V1</accession>
<dbReference type="PROSITE" id="PS50082">
    <property type="entry name" value="WD_REPEATS_2"/>
    <property type="match status" value="5"/>
</dbReference>
<evidence type="ECO:0000313" key="8">
    <source>
        <dbReference type="Proteomes" id="UP000184383"/>
    </source>
</evidence>
<dbReference type="OrthoDB" id="1577640at2759"/>
<feature type="region of interest" description="Disordered" evidence="5">
    <location>
        <begin position="286"/>
        <end position="320"/>
    </location>
</feature>
<name>A0A1L9S3V1_ASPWE</name>
<dbReference type="PANTHER" id="PTHR15622:SF2">
    <property type="entry name" value="U4_U6 SMALL NUCLEAR RIBONUCLEOPROTEIN PRP4"/>
    <property type="match status" value="1"/>
</dbReference>
<dbReference type="Pfam" id="PF01048">
    <property type="entry name" value="PNP_UDP_1"/>
    <property type="match status" value="1"/>
</dbReference>
<evidence type="ECO:0000256" key="2">
    <source>
        <dbReference type="ARBA" id="ARBA00022737"/>
    </source>
</evidence>
<feature type="repeat" description="WD" evidence="4">
    <location>
        <begin position="528"/>
        <end position="569"/>
    </location>
</feature>
<dbReference type="InterPro" id="IPR001680">
    <property type="entry name" value="WD40_rpt"/>
</dbReference>
<dbReference type="PROSITE" id="PS50294">
    <property type="entry name" value="WD_REPEATS_REGION"/>
    <property type="match status" value="5"/>
</dbReference>
<proteinExistence type="predicted"/>
<evidence type="ECO:0000259" key="6">
    <source>
        <dbReference type="Pfam" id="PF01048"/>
    </source>
</evidence>
<dbReference type="Pfam" id="PF00400">
    <property type="entry name" value="WD40"/>
    <property type="match status" value="6"/>
</dbReference>
<evidence type="ECO:0000256" key="5">
    <source>
        <dbReference type="SAM" id="MobiDB-lite"/>
    </source>
</evidence>
<sequence>MVGIGGGVPNTDLDIRLGDVVVSQPTGTHGGVIQYDYGKALNGGSFERRGMVNCPPLMLRTALSKLQASHLIEDSQVMGFLAEMKRKIPEHNTTKFARPTRPDHLYLTDYNHVNINAKTCAGCDIRKTVLRPPRDHDRPVIHYGLIASANQVMKDGRRRDQLAQEFGVYCVEMEAAGLKDYPCLVIRGISDYADSHKNDEWQGYAATVAAAYAKELLYVVETSHANTFPAQVKETMSSDPMVVTATPKTPDLSGLSLDRTKFQDDIQENTVPDKDKHILSAIDLTNDDSTIRATPRQSSQEETRHPERTQNNKIKNDGYTLKGHSGLVTSVAFSPDGKTIGSGSLDHTVRLWNTATNATSLILSNHSDRVDTVLFSPDGKRLASVSRDRTVWLWDSLTGAKIFMRNGHDDRVNTMGFSTDGTLLASGTLGKEVKLWDTATGSTRKILNHPASRLTAVAFSSDRMVASEICNGTPRLWNSTTGEFQTMGTLNGQVNHMVFSADGSTLACEVQGKIILWDTTTCAVRATLKGHSKKINTMSFSPDGKMVATASSDRTVKLWDTATGVTTYILRGHSDRVNAVVFSPDGTLVASGSDDKTVMLWKVSTGMKVCKLTGYWGKNSLVFSPDGELLAYPYGQCIKIWNITT</sequence>
<dbReference type="InterPro" id="IPR000845">
    <property type="entry name" value="Nucleoside_phosphorylase_d"/>
</dbReference>
<dbReference type="Gene3D" id="2.130.10.10">
    <property type="entry name" value="YVTN repeat-like/Quinoprotein amine dehydrogenase"/>
    <property type="match status" value="2"/>
</dbReference>
<feature type="compositionally biased region" description="Polar residues" evidence="5">
    <location>
        <begin position="287"/>
        <end position="298"/>
    </location>
</feature>
<dbReference type="InterPro" id="IPR015943">
    <property type="entry name" value="WD40/YVTN_repeat-like_dom_sf"/>
</dbReference>
<dbReference type="InterPro" id="IPR051983">
    <property type="entry name" value="WSB_SOCS-box_domain"/>
</dbReference>
<organism evidence="7 8">
    <name type="scientific">Aspergillus wentii DTO 134E9</name>
    <dbReference type="NCBI Taxonomy" id="1073089"/>
    <lineage>
        <taxon>Eukaryota</taxon>
        <taxon>Fungi</taxon>
        <taxon>Dikarya</taxon>
        <taxon>Ascomycota</taxon>
        <taxon>Pezizomycotina</taxon>
        <taxon>Eurotiomycetes</taxon>
        <taxon>Eurotiomycetidae</taxon>
        <taxon>Eurotiales</taxon>
        <taxon>Aspergillaceae</taxon>
        <taxon>Aspergillus</taxon>
        <taxon>Aspergillus subgen. Cremei</taxon>
    </lineage>
</organism>
<feature type="repeat" description="WD" evidence="4">
    <location>
        <begin position="321"/>
        <end position="362"/>
    </location>
</feature>
<dbReference type="GO" id="GO:0009116">
    <property type="term" value="P:nucleoside metabolic process"/>
    <property type="evidence" value="ECO:0007669"/>
    <property type="project" value="InterPro"/>
</dbReference>
<gene>
    <name evidence="7" type="ORF">ASPWEDRAFT_35440</name>
</gene>
<keyword evidence="3" id="KW-0833">Ubl conjugation pathway</keyword>
<feature type="repeat" description="WD" evidence="4">
    <location>
        <begin position="405"/>
        <end position="446"/>
    </location>
</feature>
<feature type="repeat" description="WD" evidence="4">
    <location>
        <begin position="570"/>
        <end position="611"/>
    </location>
</feature>
<dbReference type="VEuPathDB" id="FungiDB:ASPWEDRAFT_35440"/>
<dbReference type="PRINTS" id="PR00320">
    <property type="entry name" value="GPROTEINBRPT"/>
</dbReference>
<feature type="compositionally biased region" description="Basic and acidic residues" evidence="5">
    <location>
        <begin position="299"/>
        <end position="316"/>
    </location>
</feature>
<dbReference type="InterPro" id="IPR019775">
    <property type="entry name" value="WD40_repeat_CS"/>
</dbReference>
<dbReference type="SMART" id="SM00320">
    <property type="entry name" value="WD40"/>
    <property type="match status" value="7"/>
</dbReference>
<evidence type="ECO:0000256" key="3">
    <source>
        <dbReference type="ARBA" id="ARBA00022786"/>
    </source>
</evidence>
<dbReference type="EMBL" id="KV878209">
    <property type="protein sequence ID" value="OJJ41830.1"/>
    <property type="molecule type" value="Genomic_DNA"/>
</dbReference>
<evidence type="ECO:0000256" key="4">
    <source>
        <dbReference type="PROSITE-ProRule" id="PRU00221"/>
    </source>
</evidence>
<feature type="domain" description="Nucleoside phosphorylase" evidence="6">
    <location>
        <begin position="123"/>
        <end position="204"/>
    </location>
</feature>
<dbReference type="GO" id="GO:0003824">
    <property type="term" value="F:catalytic activity"/>
    <property type="evidence" value="ECO:0007669"/>
    <property type="project" value="InterPro"/>
</dbReference>
<dbReference type="CDD" id="cd00200">
    <property type="entry name" value="WD40"/>
    <property type="match status" value="1"/>
</dbReference>
<dbReference type="GeneID" id="63750078"/>
<dbReference type="InterPro" id="IPR020472">
    <property type="entry name" value="WD40_PAC1"/>
</dbReference>
<protein>
    <recommendedName>
        <fullName evidence="6">Nucleoside phosphorylase domain-containing protein</fullName>
    </recommendedName>
</protein>
<dbReference type="SUPFAM" id="SSF53167">
    <property type="entry name" value="Purine and uridine phosphorylases"/>
    <property type="match status" value="1"/>
</dbReference>
<evidence type="ECO:0000256" key="1">
    <source>
        <dbReference type="ARBA" id="ARBA00022574"/>
    </source>
</evidence>
<dbReference type="PROSITE" id="PS00678">
    <property type="entry name" value="WD_REPEATS_1"/>
    <property type="match status" value="1"/>
</dbReference>
<dbReference type="SUPFAM" id="SSF50998">
    <property type="entry name" value="Quinoprotein alcohol dehydrogenase-like"/>
    <property type="match status" value="1"/>
</dbReference>
<keyword evidence="8" id="KW-1185">Reference proteome</keyword>
<dbReference type="RefSeq" id="XP_040695506.1">
    <property type="nucleotide sequence ID" value="XM_040834230.1"/>
</dbReference>
<feature type="repeat" description="WD" evidence="4">
    <location>
        <begin position="363"/>
        <end position="404"/>
    </location>
</feature>
<dbReference type="PANTHER" id="PTHR15622">
    <property type="entry name" value="WD40 REPEAT PROTEIN"/>
    <property type="match status" value="1"/>
</dbReference>
<dbReference type="STRING" id="1073089.A0A1L9S3V1"/>
<dbReference type="AlphaFoldDB" id="A0A1L9S3V1"/>
<dbReference type="GO" id="GO:0000209">
    <property type="term" value="P:protein polyubiquitination"/>
    <property type="evidence" value="ECO:0007669"/>
    <property type="project" value="TreeGrafter"/>
</dbReference>
<dbReference type="Gene3D" id="3.40.50.1580">
    <property type="entry name" value="Nucleoside phosphorylase domain"/>
    <property type="match status" value="1"/>
</dbReference>
<reference evidence="8" key="1">
    <citation type="journal article" date="2017" name="Genome Biol.">
        <title>Comparative genomics reveals high biological diversity and specific adaptations in the industrially and medically important fungal genus Aspergillus.</title>
        <authorList>
            <person name="de Vries R.P."/>
            <person name="Riley R."/>
            <person name="Wiebenga A."/>
            <person name="Aguilar-Osorio G."/>
            <person name="Amillis S."/>
            <person name="Uchima C.A."/>
            <person name="Anderluh G."/>
            <person name="Asadollahi M."/>
            <person name="Askin M."/>
            <person name="Barry K."/>
            <person name="Battaglia E."/>
            <person name="Bayram O."/>
            <person name="Benocci T."/>
            <person name="Braus-Stromeyer S.A."/>
            <person name="Caldana C."/>
            <person name="Canovas D."/>
            <person name="Cerqueira G.C."/>
            <person name="Chen F."/>
            <person name="Chen W."/>
            <person name="Choi C."/>
            <person name="Clum A."/>
            <person name="Dos Santos R.A."/>
            <person name="Damasio A.R."/>
            <person name="Diallinas G."/>
            <person name="Emri T."/>
            <person name="Fekete E."/>
            <person name="Flipphi M."/>
            <person name="Freyberg S."/>
            <person name="Gallo A."/>
            <person name="Gournas C."/>
            <person name="Habgood R."/>
            <person name="Hainaut M."/>
            <person name="Harispe M.L."/>
            <person name="Henrissat B."/>
            <person name="Hilden K.S."/>
            <person name="Hope R."/>
            <person name="Hossain A."/>
            <person name="Karabika E."/>
            <person name="Karaffa L."/>
            <person name="Karanyi Z."/>
            <person name="Krasevec N."/>
            <person name="Kuo A."/>
            <person name="Kusch H."/>
            <person name="LaButti K."/>
            <person name="Lagendijk E.L."/>
            <person name="Lapidus A."/>
            <person name="Levasseur A."/>
            <person name="Lindquist E."/>
            <person name="Lipzen A."/>
            <person name="Logrieco A.F."/>
            <person name="MacCabe A."/>
            <person name="Maekelae M.R."/>
            <person name="Malavazi I."/>
            <person name="Melin P."/>
            <person name="Meyer V."/>
            <person name="Mielnichuk N."/>
            <person name="Miskei M."/>
            <person name="Molnar A.P."/>
            <person name="Mule G."/>
            <person name="Ngan C.Y."/>
            <person name="Orejas M."/>
            <person name="Orosz E."/>
            <person name="Ouedraogo J.P."/>
            <person name="Overkamp K.M."/>
            <person name="Park H.-S."/>
            <person name="Perrone G."/>
            <person name="Piumi F."/>
            <person name="Punt P.J."/>
            <person name="Ram A.F."/>
            <person name="Ramon A."/>
            <person name="Rauscher S."/>
            <person name="Record E."/>
            <person name="Riano-Pachon D.M."/>
            <person name="Robert V."/>
            <person name="Roehrig J."/>
            <person name="Ruller R."/>
            <person name="Salamov A."/>
            <person name="Salih N.S."/>
            <person name="Samson R.A."/>
            <person name="Sandor E."/>
            <person name="Sanguinetti M."/>
            <person name="Schuetze T."/>
            <person name="Sepcic K."/>
            <person name="Shelest E."/>
            <person name="Sherlock G."/>
            <person name="Sophianopoulou V."/>
            <person name="Squina F.M."/>
            <person name="Sun H."/>
            <person name="Susca A."/>
            <person name="Todd R.B."/>
            <person name="Tsang A."/>
            <person name="Unkles S.E."/>
            <person name="van de Wiele N."/>
            <person name="van Rossen-Uffink D."/>
            <person name="Oliveira J.V."/>
            <person name="Vesth T.C."/>
            <person name="Visser J."/>
            <person name="Yu J.-H."/>
            <person name="Zhou M."/>
            <person name="Andersen M.R."/>
            <person name="Archer D.B."/>
            <person name="Baker S.E."/>
            <person name="Benoit I."/>
            <person name="Brakhage A.A."/>
            <person name="Braus G.H."/>
            <person name="Fischer R."/>
            <person name="Frisvad J.C."/>
            <person name="Goldman G.H."/>
            <person name="Houbraken J."/>
            <person name="Oakley B."/>
            <person name="Pocsi I."/>
            <person name="Scazzocchio C."/>
            <person name="Seiboth B."/>
            <person name="vanKuyk P.A."/>
            <person name="Wortman J."/>
            <person name="Dyer P.S."/>
            <person name="Grigoriev I.V."/>
        </authorList>
    </citation>
    <scope>NUCLEOTIDE SEQUENCE [LARGE SCALE GENOMIC DNA]</scope>
    <source>
        <strain evidence="8">DTO 134E9</strain>
    </source>
</reference>
<dbReference type="InterPro" id="IPR011047">
    <property type="entry name" value="Quinoprotein_ADH-like_sf"/>
</dbReference>
<dbReference type="InterPro" id="IPR035994">
    <property type="entry name" value="Nucleoside_phosphorylase_sf"/>
</dbReference>
<keyword evidence="1 4" id="KW-0853">WD repeat</keyword>